<dbReference type="AlphaFoldDB" id="A0AA36H4N3"/>
<evidence type="ECO:0000256" key="1">
    <source>
        <dbReference type="SAM" id="SignalP"/>
    </source>
</evidence>
<feature type="signal peptide" evidence="1">
    <location>
        <begin position="1"/>
        <end position="18"/>
    </location>
</feature>
<name>A0AA36H4N3_CYLNA</name>
<accession>A0AA36H4N3</accession>
<reference evidence="2" key="1">
    <citation type="submission" date="2023-07" db="EMBL/GenBank/DDBJ databases">
        <authorList>
            <consortium name="CYATHOMIX"/>
        </authorList>
    </citation>
    <scope>NUCLEOTIDE SEQUENCE</scope>
    <source>
        <strain evidence="2">N/A</strain>
    </source>
</reference>
<dbReference type="Proteomes" id="UP001176961">
    <property type="component" value="Unassembled WGS sequence"/>
</dbReference>
<dbReference type="EMBL" id="CATQJL010000305">
    <property type="protein sequence ID" value="CAJ0603943.1"/>
    <property type="molecule type" value="Genomic_DNA"/>
</dbReference>
<keyword evidence="1" id="KW-0732">Signal</keyword>
<feature type="chain" id="PRO_5041307286" evidence="1">
    <location>
        <begin position="19"/>
        <end position="76"/>
    </location>
</feature>
<proteinExistence type="predicted"/>
<protein>
    <submittedName>
        <fullName evidence="2">Uncharacterized protein</fullName>
    </submittedName>
</protein>
<comment type="caution">
    <text evidence="2">The sequence shown here is derived from an EMBL/GenBank/DDBJ whole genome shotgun (WGS) entry which is preliminary data.</text>
</comment>
<keyword evidence="3" id="KW-1185">Reference proteome</keyword>
<evidence type="ECO:0000313" key="2">
    <source>
        <dbReference type="EMBL" id="CAJ0603943.1"/>
    </source>
</evidence>
<sequence length="76" mass="8827">MVNFVIFTSFMFVLVSVAYDIDYYGNSTRESKKVTPHEVMENILSPSYDSLIRPPVVDDMENNMPAQIDVQCYVRR</sequence>
<organism evidence="2 3">
    <name type="scientific">Cylicocyclus nassatus</name>
    <name type="common">Nematode worm</name>
    <dbReference type="NCBI Taxonomy" id="53992"/>
    <lineage>
        <taxon>Eukaryota</taxon>
        <taxon>Metazoa</taxon>
        <taxon>Ecdysozoa</taxon>
        <taxon>Nematoda</taxon>
        <taxon>Chromadorea</taxon>
        <taxon>Rhabditida</taxon>
        <taxon>Rhabditina</taxon>
        <taxon>Rhabditomorpha</taxon>
        <taxon>Strongyloidea</taxon>
        <taxon>Strongylidae</taxon>
        <taxon>Cylicocyclus</taxon>
    </lineage>
</organism>
<evidence type="ECO:0000313" key="3">
    <source>
        <dbReference type="Proteomes" id="UP001176961"/>
    </source>
</evidence>
<gene>
    <name evidence="2" type="ORF">CYNAS_LOCUS15926</name>
</gene>